<dbReference type="AlphaFoldDB" id="A0A1D1VK65"/>
<accession>A0A1D1VK65</accession>
<evidence type="ECO:0000313" key="1">
    <source>
        <dbReference type="EMBL" id="GAV02022.1"/>
    </source>
</evidence>
<organism evidence="1 2">
    <name type="scientific">Ramazzottius varieornatus</name>
    <name type="common">Water bear</name>
    <name type="synonym">Tardigrade</name>
    <dbReference type="NCBI Taxonomy" id="947166"/>
    <lineage>
        <taxon>Eukaryota</taxon>
        <taxon>Metazoa</taxon>
        <taxon>Ecdysozoa</taxon>
        <taxon>Tardigrada</taxon>
        <taxon>Eutardigrada</taxon>
        <taxon>Parachela</taxon>
        <taxon>Hypsibioidea</taxon>
        <taxon>Ramazzottiidae</taxon>
        <taxon>Ramazzottius</taxon>
    </lineage>
</organism>
<keyword evidence="2" id="KW-1185">Reference proteome</keyword>
<evidence type="ECO:0000313" key="2">
    <source>
        <dbReference type="Proteomes" id="UP000186922"/>
    </source>
</evidence>
<protein>
    <submittedName>
        <fullName evidence="1">Uncharacterized protein</fullName>
    </submittedName>
</protein>
<gene>
    <name evidence="1" type="primary">RvY_12636-1</name>
    <name evidence="1" type="synonym">RvY_12636.1</name>
    <name evidence="1" type="ORF">RvY_12636</name>
</gene>
<comment type="caution">
    <text evidence="1">The sequence shown here is derived from an EMBL/GenBank/DDBJ whole genome shotgun (WGS) entry which is preliminary data.</text>
</comment>
<sequence length="71" mass="7610">MNEYGGSMGNNCSVGIFPQYEQFGLGPASEAPPSLISPSPYSDYLGQPPISPRLFICLLTKQQHAAFSTAE</sequence>
<dbReference type="EMBL" id="BDGG01000007">
    <property type="protein sequence ID" value="GAV02022.1"/>
    <property type="molecule type" value="Genomic_DNA"/>
</dbReference>
<proteinExistence type="predicted"/>
<reference evidence="1 2" key="1">
    <citation type="journal article" date="2016" name="Nat. Commun.">
        <title>Extremotolerant tardigrade genome and improved radiotolerance of human cultured cells by tardigrade-unique protein.</title>
        <authorList>
            <person name="Hashimoto T."/>
            <person name="Horikawa D.D."/>
            <person name="Saito Y."/>
            <person name="Kuwahara H."/>
            <person name="Kozuka-Hata H."/>
            <person name="Shin-I T."/>
            <person name="Minakuchi Y."/>
            <person name="Ohishi K."/>
            <person name="Motoyama A."/>
            <person name="Aizu T."/>
            <person name="Enomoto A."/>
            <person name="Kondo K."/>
            <person name="Tanaka S."/>
            <person name="Hara Y."/>
            <person name="Koshikawa S."/>
            <person name="Sagara H."/>
            <person name="Miura T."/>
            <person name="Yokobori S."/>
            <person name="Miyagawa K."/>
            <person name="Suzuki Y."/>
            <person name="Kubo T."/>
            <person name="Oyama M."/>
            <person name="Kohara Y."/>
            <person name="Fujiyama A."/>
            <person name="Arakawa K."/>
            <person name="Katayama T."/>
            <person name="Toyoda A."/>
            <person name="Kunieda T."/>
        </authorList>
    </citation>
    <scope>NUCLEOTIDE SEQUENCE [LARGE SCALE GENOMIC DNA]</scope>
    <source>
        <strain evidence="1 2">YOKOZUNA-1</strain>
    </source>
</reference>
<name>A0A1D1VK65_RAMVA</name>
<dbReference type="Proteomes" id="UP000186922">
    <property type="component" value="Unassembled WGS sequence"/>
</dbReference>